<accession>A0A8J5RZW0</accession>
<dbReference type="OrthoDB" id="1712445at2759"/>
<reference evidence="2" key="1">
    <citation type="journal article" date="2021" name="bioRxiv">
        <title>Whole Genome Assembly and Annotation of Northern Wild Rice, Zizania palustris L., Supports a Whole Genome Duplication in the Zizania Genus.</title>
        <authorList>
            <person name="Haas M."/>
            <person name="Kono T."/>
            <person name="Macchietto M."/>
            <person name="Millas R."/>
            <person name="McGilp L."/>
            <person name="Shao M."/>
            <person name="Duquette J."/>
            <person name="Hirsch C.N."/>
            <person name="Kimball J."/>
        </authorList>
    </citation>
    <scope>NUCLEOTIDE SEQUENCE</scope>
    <source>
        <tissue evidence="2">Fresh leaf tissue</tissue>
    </source>
</reference>
<evidence type="ECO:0000256" key="1">
    <source>
        <dbReference type="SAM" id="Phobius"/>
    </source>
</evidence>
<comment type="caution">
    <text evidence="2">The sequence shown here is derived from an EMBL/GenBank/DDBJ whole genome shotgun (WGS) entry which is preliminary data.</text>
</comment>
<keyword evidence="1" id="KW-0472">Membrane</keyword>
<organism evidence="2 3">
    <name type="scientific">Zizania palustris</name>
    <name type="common">Northern wild rice</name>
    <dbReference type="NCBI Taxonomy" id="103762"/>
    <lineage>
        <taxon>Eukaryota</taxon>
        <taxon>Viridiplantae</taxon>
        <taxon>Streptophyta</taxon>
        <taxon>Embryophyta</taxon>
        <taxon>Tracheophyta</taxon>
        <taxon>Spermatophyta</taxon>
        <taxon>Magnoliopsida</taxon>
        <taxon>Liliopsida</taxon>
        <taxon>Poales</taxon>
        <taxon>Poaceae</taxon>
        <taxon>BOP clade</taxon>
        <taxon>Oryzoideae</taxon>
        <taxon>Oryzeae</taxon>
        <taxon>Zizaniinae</taxon>
        <taxon>Zizania</taxon>
    </lineage>
</organism>
<dbReference type="EMBL" id="JAAALK010000287">
    <property type="protein sequence ID" value="KAG8060358.1"/>
    <property type="molecule type" value="Genomic_DNA"/>
</dbReference>
<keyword evidence="1" id="KW-1133">Transmembrane helix</keyword>
<keyword evidence="3" id="KW-1185">Reference proteome</keyword>
<dbReference type="AlphaFoldDB" id="A0A8J5RZW0"/>
<feature type="transmembrane region" description="Helical" evidence="1">
    <location>
        <begin position="48"/>
        <end position="72"/>
    </location>
</feature>
<protein>
    <submittedName>
        <fullName evidence="2">Uncharacterized protein</fullName>
    </submittedName>
</protein>
<sequence length="87" mass="9803">MDMKCIWKEQVWSELDQLLCDEDDAAGASTPYTAPIPEYIIVFIDKSWILANGSGVIVLSIFIIHAGLMLLFERNCINLLQIALVFN</sequence>
<evidence type="ECO:0000313" key="2">
    <source>
        <dbReference type="EMBL" id="KAG8060358.1"/>
    </source>
</evidence>
<keyword evidence="1" id="KW-0812">Transmembrane</keyword>
<name>A0A8J5RZW0_ZIZPA</name>
<evidence type="ECO:0000313" key="3">
    <source>
        <dbReference type="Proteomes" id="UP000729402"/>
    </source>
</evidence>
<gene>
    <name evidence="2" type="ORF">GUJ93_ZPchr0002g24182</name>
</gene>
<reference evidence="2" key="2">
    <citation type="submission" date="2021-02" db="EMBL/GenBank/DDBJ databases">
        <authorList>
            <person name="Kimball J.A."/>
            <person name="Haas M.W."/>
            <person name="Macchietto M."/>
            <person name="Kono T."/>
            <person name="Duquette J."/>
            <person name="Shao M."/>
        </authorList>
    </citation>
    <scope>NUCLEOTIDE SEQUENCE</scope>
    <source>
        <tissue evidence="2">Fresh leaf tissue</tissue>
    </source>
</reference>
<dbReference type="Proteomes" id="UP000729402">
    <property type="component" value="Unassembled WGS sequence"/>
</dbReference>
<proteinExistence type="predicted"/>